<dbReference type="SUPFAM" id="SSF47413">
    <property type="entry name" value="lambda repressor-like DNA-binding domains"/>
    <property type="match status" value="1"/>
</dbReference>
<dbReference type="RefSeq" id="WP_135548167.1">
    <property type="nucleotide sequence ID" value="NZ_SPQQ01000005.1"/>
</dbReference>
<keyword evidence="2" id="KW-0238">DNA-binding</keyword>
<sequence length="83" mass="9417">MPPSKSKSYTAEEKQFLRNIGFKIQFFRKQQGLSQNELAEKSDLSYTTISHLESTAVYGVSIISIFRIAQALDVDPSQLLTFK</sequence>
<keyword evidence="6" id="KW-1185">Reference proteome</keyword>
<feature type="domain" description="HTH cro/C1-type" evidence="4">
    <location>
        <begin position="24"/>
        <end position="79"/>
    </location>
</feature>
<reference evidence="5 6" key="1">
    <citation type="submission" date="2019-03" db="EMBL/GenBank/DDBJ databases">
        <title>Draft Genome Sequence of Desulfosporosinus fructosivorans Strain 63.6F, Isolated from Marine Sediment in the Baltic Sea.</title>
        <authorList>
            <person name="Hausmann B."/>
            <person name="Vandieken V."/>
            <person name="Pjevac P."/>
            <person name="Schreck K."/>
            <person name="Herbold C.W."/>
            <person name="Loy A."/>
        </authorList>
    </citation>
    <scope>NUCLEOTIDE SEQUENCE [LARGE SCALE GENOMIC DNA]</scope>
    <source>
        <strain evidence="5 6">63.6F</strain>
    </source>
</reference>
<dbReference type="OrthoDB" id="1629646at2"/>
<evidence type="ECO:0000256" key="2">
    <source>
        <dbReference type="ARBA" id="ARBA00023125"/>
    </source>
</evidence>
<dbReference type="Proteomes" id="UP000298460">
    <property type="component" value="Unassembled WGS sequence"/>
</dbReference>
<keyword evidence="3" id="KW-0804">Transcription</keyword>
<dbReference type="InterPro" id="IPR050807">
    <property type="entry name" value="TransReg_Diox_bact_type"/>
</dbReference>
<dbReference type="EMBL" id="SPQQ01000005">
    <property type="protein sequence ID" value="TGE37211.1"/>
    <property type="molecule type" value="Genomic_DNA"/>
</dbReference>
<gene>
    <name evidence="5" type="ORF">E4K67_15185</name>
</gene>
<dbReference type="GO" id="GO:0003700">
    <property type="term" value="F:DNA-binding transcription factor activity"/>
    <property type="evidence" value="ECO:0007669"/>
    <property type="project" value="TreeGrafter"/>
</dbReference>
<organism evidence="5 6">
    <name type="scientific">Desulfosporosinus fructosivorans</name>
    <dbReference type="NCBI Taxonomy" id="2018669"/>
    <lineage>
        <taxon>Bacteria</taxon>
        <taxon>Bacillati</taxon>
        <taxon>Bacillota</taxon>
        <taxon>Clostridia</taxon>
        <taxon>Eubacteriales</taxon>
        <taxon>Desulfitobacteriaceae</taxon>
        <taxon>Desulfosporosinus</taxon>
    </lineage>
</organism>
<keyword evidence="1" id="KW-0805">Transcription regulation</keyword>
<evidence type="ECO:0000256" key="3">
    <source>
        <dbReference type="ARBA" id="ARBA00023163"/>
    </source>
</evidence>
<dbReference type="AlphaFoldDB" id="A0A4Z0R2D5"/>
<dbReference type="Pfam" id="PF01381">
    <property type="entry name" value="HTH_3"/>
    <property type="match status" value="1"/>
</dbReference>
<evidence type="ECO:0000259" key="4">
    <source>
        <dbReference type="PROSITE" id="PS50943"/>
    </source>
</evidence>
<evidence type="ECO:0000313" key="6">
    <source>
        <dbReference type="Proteomes" id="UP000298460"/>
    </source>
</evidence>
<name>A0A4Z0R2D5_9FIRM</name>
<comment type="caution">
    <text evidence="5">The sequence shown here is derived from an EMBL/GenBank/DDBJ whole genome shotgun (WGS) entry which is preliminary data.</text>
</comment>
<evidence type="ECO:0000256" key="1">
    <source>
        <dbReference type="ARBA" id="ARBA00023015"/>
    </source>
</evidence>
<dbReference type="SMART" id="SM00530">
    <property type="entry name" value="HTH_XRE"/>
    <property type="match status" value="1"/>
</dbReference>
<accession>A0A4Z0R2D5</accession>
<protein>
    <submittedName>
        <fullName evidence="5">XRE family transcriptional regulator</fullName>
    </submittedName>
</protein>
<dbReference type="GO" id="GO:0005829">
    <property type="term" value="C:cytosol"/>
    <property type="evidence" value="ECO:0007669"/>
    <property type="project" value="TreeGrafter"/>
</dbReference>
<dbReference type="InterPro" id="IPR010982">
    <property type="entry name" value="Lambda_DNA-bd_dom_sf"/>
</dbReference>
<dbReference type="PROSITE" id="PS50943">
    <property type="entry name" value="HTH_CROC1"/>
    <property type="match status" value="1"/>
</dbReference>
<dbReference type="Gene3D" id="1.10.260.40">
    <property type="entry name" value="lambda repressor-like DNA-binding domains"/>
    <property type="match status" value="1"/>
</dbReference>
<dbReference type="GO" id="GO:0003677">
    <property type="term" value="F:DNA binding"/>
    <property type="evidence" value="ECO:0007669"/>
    <property type="project" value="UniProtKB-KW"/>
</dbReference>
<dbReference type="InterPro" id="IPR001387">
    <property type="entry name" value="Cro/C1-type_HTH"/>
</dbReference>
<proteinExistence type="predicted"/>
<dbReference type="CDD" id="cd00093">
    <property type="entry name" value="HTH_XRE"/>
    <property type="match status" value="1"/>
</dbReference>
<dbReference type="PANTHER" id="PTHR46797:SF23">
    <property type="entry name" value="HTH-TYPE TRANSCRIPTIONAL REGULATOR SUTR"/>
    <property type="match status" value="1"/>
</dbReference>
<evidence type="ECO:0000313" key="5">
    <source>
        <dbReference type="EMBL" id="TGE37211.1"/>
    </source>
</evidence>
<dbReference type="PANTHER" id="PTHR46797">
    <property type="entry name" value="HTH-TYPE TRANSCRIPTIONAL REGULATOR"/>
    <property type="match status" value="1"/>
</dbReference>